<proteinExistence type="predicted"/>
<name>A0A1G6ZWY0_9ACTN</name>
<organism evidence="1 2">
    <name type="scientific">Nocardioides lianchengensis</name>
    <dbReference type="NCBI Taxonomy" id="1045774"/>
    <lineage>
        <taxon>Bacteria</taxon>
        <taxon>Bacillati</taxon>
        <taxon>Actinomycetota</taxon>
        <taxon>Actinomycetes</taxon>
        <taxon>Propionibacteriales</taxon>
        <taxon>Nocardioidaceae</taxon>
        <taxon>Nocardioides</taxon>
    </lineage>
</organism>
<keyword evidence="2" id="KW-1185">Reference proteome</keyword>
<sequence length="53" mass="5887">MQSPEALYAGTTVEATRLAPADLGVPRIGHHGFCRRSYRDAWDAYVLPRSAVR</sequence>
<evidence type="ECO:0000313" key="2">
    <source>
        <dbReference type="Proteomes" id="UP000199034"/>
    </source>
</evidence>
<dbReference type="Proteomes" id="UP000199034">
    <property type="component" value="Unassembled WGS sequence"/>
</dbReference>
<dbReference type="AlphaFoldDB" id="A0A1G6ZWY0"/>
<dbReference type="STRING" id="1045774.SAMN05421872_11449"/>
<gene>
    <name evidence="1" type="ORF">SAMN05421872_11449</name>
</gene>
<evidence type="ECO:0000313" key="1">
    <source>
        <dbReference type="EMBL" id="SDE06146.1"/>
    </source>
</evidence>
<reference evidence="1 2" key="1">
    <citation type="submission" date="2016-10" db="EMBL/GenBank/DDBJ databases">
        <authorList>
            <person name="de Groot N.N."/>
        </authorList>
    </citation>
    <scope>NUCLEOTIDE SEQUENCE [LARGE SCALE GENOMIC DNA]</scope>
    <source>
        <strain evidence="1 2">CGMCC 4.6858</strain>
    </source>
</reference>
<accession>A0A1G6ZWY0</accession>
<dbReference type="RefSeq" id="WP_170867196.1">
    <property type="nucleotide sequence ID" value="NZ_FMZM01000014.1"/>
</dbReference>
<protein>
    <submittedName>
        <fullName evidence="1">Uncharacterized protein</fullName>
    </submittedName>
</protein>
<dbReference type="EMBL" id="FMZM01000014">
    <property type="protein sequence ID" value="SDE06146.1"/>
    <property type="molecule type" value="Genomic_DNA"/>
</dbReference>